<gene>
    <name evidence="6" type="ORF">EZV62_024633</name>
</gene>
<dbReference type="GO" id="GO:0016125">
    <property type="term" value="P:sterol metabolic process"/>
    <property type="evidence" value="ECO:0007669"/>
    <property type="project" value="TreeGrafter"/>
</dbReference>
<dbReference type="Gene3D" id="1.10.630.10">
    <property type="entry name" value="Cytochrome P450"/>
    <property type="match status" value="1"/>
</dbReference>
<protein>
    <recommendedName>
        <fullName evidence="8">Cytochrome P450</fullName>
    </recommendedName>
</protein>
<dbReference type="GO" id="GO:0020037">
    <property type="term" value="F:heme binding"/>
    <property type="evidence" value="ECO:0007669"/>
    <property type="project" value="InterPro"/>
</dbReference>
<evidence type="ECO:0000256" key="3">
    <source>
        <dbReference type="ARBA" id="ARBA00022723"/>
    </source>
</evidence>
<dbReference type="SUPFAM" id="SSF48264">
    <property type="entry name" value="Cytochrome P450"/>
    <property type="match status" value="1"/>
</dbReference>
<dbReference type="AlphaFoldDB" id="A0A5C7GVM6"/>
<dbReference type="PANTHER" id="PTHR24286">
    <property type="entry name" value="CYTOCHROME P450 26"/>
    <property type="match status" value="1"/>
</dbReference>
<dbReference type="InterPro" id="IPR036396">
    <property type="entry name" value="Cyt_P450_sf"/>
</dbReference>
<dbReference type="EMBL" id="VAHF01000012">
    <property type="protein sequence ID" value="TXG48758.1"/>
    <property type="molecule type" value="Genomic_DNA"/>
</dbReference>
<accession>A0A5C7GVM6</accession>
<evidence type="ECO:0000256" key="5">
    <source>
        <dbReference type="SAM" id="SignalP"/>
    </source>
</evidence>
<keyword evidence="3" id="KW-0479">Metal-binding</keyword>
<evidence type="ECO:0000313" key="7">
    <source>
        <dbReference type="Proteomes" id="UP000323000"/>
    </source>
</evidence>
<evidence type="ECO:0000313" key="6">
    <source>
        <dbReference type="EMBL" id="TXG48758.1"/>
    </source>
</evidence>
<feature type="chain" id="PRO_5022769840" description="Cytochrome P450" evidence="5">
    <location>
        <begin position="22"/>
        <end position="379"/>
    </location>
</feature>
<evidence type="ECO:0000256" key="4">
    <source>
        <dbReference type="ARBA" id="ARBA00023004"/>
    </source>
</evidence>
<comment type="similarity">
    <text evidence="2">Belongs to the cytochrome P450 family.</text>
</comment>
<comment type="caution">
    <text evidence="6">The sequence shown here is derived from an EMBL/GenBank/DDBJ whole genome shotgun (WGS) entry which is preliminary data.</text>
</comment>
<organism evidence="6 7">
    <name type="scientific">Acer yangbiense</name>
    <dbReference type="NCBI Taxonomy" id="1000413"/>
    <lineage>
        <taxon>Eukaryota</taxon>
        <taxon>Viridiplantae</taxon>
        <taxon>Streptophyta</taxon>
        <taxon>Embryophyta</taxon>
        <taxon>Tracheophyta</taxon>
        <taxon>Spermatophyta</taxon>
        <taxon>Magnoliopsida</taxon>
        <taxon>eudicotyledons</taxon>
        <taxon>Gunneridae</taxon>
        <taxon>Pentapetalae</taxon>
        <taxon>rosids</taxon>
        <taxon>malvids</taxon>
        <taxon>Sapindales</taxon>
        <taxon>Sapindaceae</taxon>
        <taxon>Hippocastanoideae</taxon>
        <taxon>Acereae</taxon>
        <taxon>Acer</taxon>
    </lineage>
</organism>
<dbReference type="Pfam" id="PF00067">
    <property type="entry name" value="p450"/>
    <property type="match status" value="1"/>
</dbReference>
<comment type="pathway">
    <text evidence="1">Secondary metabolite biosynthesis; terpenoid biosynthesis.</text>
</comment>
<dbReference type="GO" id="GO:0004497">
    <property type="term" value="F:monooxygenase activity"/>
    <property type="evidence" value="ECO:0007669"/>
    <property type="project" value="InterPro"/>
</dbReference>
<evidence type="ECO:0000256" key="2">
    <source>
        <dbReference type="ARBA" id="ARBA00010617"/>
    </source>
</evidence>
<dbReference type="InterPro" id="IPR001128">
    <property type="entry name" value="Cyt_P450"/>
</dbReference>
<dbReference type="GO" id="GO:0016705">
    <property type="term" value="F:oxidoreductase activity, acting on paired donors, with incorporation or reduction of molecular oxygen"/>
    <property type="evidence" value="ECO:0007669"/>
    <property type="project" value="InterPro"/>
</dbReference>
<keyword evidence="5" id="KW-0732">Signal</keyword>
<keyword evidence="4" id="KW-0408">Iron</keyword>
<proteinExistence type="inferred from homology"/>
<evidence type="ECO:0000256" key="1">
    <source>
        <dbReference type="ARBA" id="ARBA00004721"/>
    </source>
</evidence>
<reference evidence="7" key="1">
    <citation type="journal article" date="2019" name="Gigascience">
        <title>De novo genome assembly of the endangered Acer yangbiense, a plant species with extremely small populations endemic to Yunnan Province, China.</title>
        <authorList>
            <person name="Yang J."/>
            <person name="Wariss H.M."/>
            <person name="Tao L."/>
            <person name="Zhang R."/>
            <person name="Yun Q."/>
            <person name="Hollingsworth P."/>
            <person name="Dao Z."/>
            <person name="Luo G."/>
            <person name="Guo H."/>
            <person name="Ma Y."/>
            <person name="Sun W."/>
        </authorList>
    </citation>
    <scope>NUCLEOTIDE SEQUENCE [LARGE SCALE GENOMIC DNA]</scope>
    <source>
        <strain evidence="7">cv. Malutang</strain>
    </source>
</reference>
<name>A0A5C7GVM6_9ROSI</name>
<dbReference type="GO" id="GO:0005506">
    <property type="term" value="F:iron ion binding"/>
    <property type="evidence" value="ECO:0007669"/>
    <property type="project" value="InterPro"/>
</dbReference>
<evidence type="ECO:0008006" key="8">
    <source>
        <dbReference type="Google" id="ProtNLM"/>
    </source>
</evidence>
<dbReference type="Proteomes" id="UP000323000">
    <property type="component" value="Chromosome 12"/>
</dbReference>
<feature type="signal peptide" evidence="5">
    <location>
        <begin position="1"/>
        <end position="21"/>
    </location>
</feature>
<sequence>MELLFVCGLILFSLLVSMSLAYLLSNKHKSSYTNLPPGKMGLPYIGESFEFINTGRKGHPEKFIYDRITKYSSQLFKPSILTQPTIVFCGPAANKFLFSNENKLVKVRGPAAAKKIFPILMKDEHSMMGRKMIFNFLKPEALMRYASVMDSISQKHFESCWEGKQEVVVSPLIKGFAFCVACKVFLSIEDQQHIAKLADPFSALISGLFTIPIDFPGTTFSRAIKASKEIRKGLVAIIKQRKIDLEENKASPTQDILSHILLATDENKEHLSELHIAEYILLLLIAGHDTTSSVMTFVVKYLAELPHIYNEVFQEQMEITKSKKPGELLNWDDIQKMKYSWNVACEVMRLTPPFQGAFREAISDFTFSGFSIPKGWKVG</sequence>
<keyword evidence="7" id="KW-1185">Reference proteome</keyword>
<dbReference type="OrthoDB" id="1372046at2759"/>
<dbReference type="PANTHER" id="PTHR24286:SF381">
    <property type="entry name" value="BETA-AMYRIN 28-OXIDASE"/>
    <property type="match status" value="1"/>
</dbReference>